<dbReference type="SUPFAM" id="SSF46785">
    <property type="entry name" value="Winged helix' DNA-binding domain"/>
    <property type="match status" value="1"/>
</dbReference>
<evidence type="ECO:0000313" key="3">
    <source>
        <dbReference type="Proteomes" id="UP000228503"/>
    </source>
</evidence>
<dbReference type="PANTHER" id="PTHR34293">
    <property type="entry name" value="HTH-TYPE TRANSCRIPTIONAL REGULATOR TRMBL2"/>
    <property type="match status" value="1"/>
</dbReference>
<sequence length="274" mass="31661">MLTESTTPVIMKLLMDKLKQDLQTFGLSEEEVVVYITALEQGSTTVLELARSTKIPRTTVYLLIDSLTEKGLLTLTAQGKKKLYVPASPEDLITLAKAKHAQLEHTIGSLSEELPQLQALFNMSHQKPKIRYYEGVEEVKRVYEDTLLSEKILVHCMSQDAKMIMGEYLEKYFIRVARKMIHTKELVSDSEEDKKYQQEYSTSRNQIICIPSKYQTNTDYMIYKDCVAFITYKDQVPVGVVISDTEITRFEKIRFMMVWERFVSKNDEAKIAKI</sequence>
<protein>
    <recommendedName>
        <fullName evidence="1">Transcription regulator TrmB N-terminal domain-containing protein</fullName>
    </recommendedName>
</protein>
<dbReference type="Gene3D" id="1.10.10.10">
    <property type="entry name" value="Winged helix-like DNA-binding domain superfamily/Winged helix DNA-binding domain"/>
    <property type="match status" value="1"/>
</dbReference>
<dbReference type="Proteomes" id="UP000228503">
    <property type="component" value="Unassembled WGS sequence"/>
</dbReference>
<proteinExistence type="predicted"/>
<comment type="caution">
    <text evidence="2">The sequence shown here is derived from an EMBL/GenBank/DDBJ whole genome shotgun (WGS) entry which is preliminary data.</text>
</comment>
<dbReference type="InterPro" id="IPR002831">
    <property type="entry name" value="Tscrpt_reg_TrmB_N"/>
</dbReference>
<dbReference type="EMBL" id="PFOB01000028">
    <property type="protein sequence ID" value="PIZ63227.1"/>
    <property type="molecule type" value="Genomic_DNA"/>
</dbReference>
<feature type="domain" description="Transcription regulator TrmB N-terminal" evidence="1">
    <location>
        <begin position="22"/>
        <end position="90"/>
    </location>
</feature>
<accession>A0A2M7TZI4</accession>
<dbReference type="InterPro" id="IPR011991">
    <property type="entry name" value="ArsR-like_HTH"/>
</dbReference>
<dbReference type="PANTHER" id="PTHR34293:SF1">
    <property type="entry name" value="HTH-TYPE TRANSCRIPTIONAL REGULATOR TRMBL2"/>
    <property type="match status" value="1"/>
</dbReference>
<dbReference type="Pfam" id="PF01978">
    <property type="entry name" value="TrmB"/>
    <property type="match status" value="1"/>
</dbReference>
<dbReference type="AlphaFoldDB" id="A0A2M7TZI4"/>
<dbReference type="InterPro" id="IPR051797">
    <property type="entry name" value="TrmB-like"/>
</dbReference>
<name>A0A2M7TZI4_9BACT</name>
<gene>
    <name evidence="2" type="ORF">COY16_02515</name>
</gene>
<dbReference type="CDD" id="cd00090">
    <property type="entry name" value="HTH_ARSR"/>
    <property type="match status" value="1"/>
</dbReference>
<reference evidence="3" key="1">
    <citation type="submission" date="2017-09" db="EMBL/GenBank/DDBJ databases">
        <title>Depth-based differentiation of microbial function through sediment-hosted aquifers and enrichment of novel symbionts in the deep terrestrial subsurface.</title>
        <authorList>
            <person name="Probst A.J."/>
            <person name="Ladd B."/>
            <person name="Jarett J.K."/>
            <person name="Geller-Mcgrath D.E."/>
            <person name="Sieber C.M.K."/>
            <person name="Emerson J.B."/>
            <person name="Anantharaman K."/>
            <person name="Thomas B.C."/>
            <person name="Malmstrom R."/>
            <person name="Stieglmeier M."/>
            <person name="Klingl A."/>
            <person name="Woyke T."/>
            <person name="Ryan C.M."/>
            <person name="Banfield J.F."/>
        </authorList>
    </citation>
    <scope>NUCLEOTIDE SEQUENCE [LARGE SCALE GENOMIC DNA]</scope>
</reference>
<evidence type="ECO:0000313" key="2">
    <source>
        <dbReference type="EMBL" id="PIZ63227.1"/>
    </source>
</evidence>
<dbReference type="InterPro" id="IPR036388">
    <property type="entry name" value="WH-like_DNA-bd_sf"/>
</dbReference>
<organism evidence="2 3">
    <name type="scientific">Candidatus Roizmanbacteria bacterium CG_4_10_14_0_2_um_filter_39_13</name>
    <dbReference type="NCBI Taxonomy" id="1974825"/>
    <lineage>
        <taxon>Bacteria</taxon>
        <taxon>Candidatus Roizmaniibacteriota</taxon>
    </lineage>
</organism>
<dbReference type="InterPro" id="IPR036390">
    <property type="entry name" value="WH_DNA-bd_sf"/>
</dbReference>
<evidence type="ECO:0000259" key="1">
    <source>
        <dbReference type="Pfam" id="PF01978"/>
    </source>
</evidence>